<reference evidence="3 4" key="1">
    <citation type="submission" date="2023-11" db="EMBL/GenBank/DDBJ databases">
        <title>Bacillus jintuensis, isolated from a mudflat on the Beibu Gulf coast.</title>
        <authorList>
            <person name="Li M."/>
        </authorList>
    </citation>
    <scope>NUCLEOTIDE SEQUENCE [LARGE SCALE GENOMIC DNA]</scope>
    <source>
        <strain evidence="3 4">31A1R</strain>
    </source>
</reference>
<dbReference type="Proteomes" id="UP001290455">
    <property type="component" value="Unassembled WGS sequence"/>
</dbReference>
<keyword evidence="2" id="KW-0732">Signal</keyword>
<sequence length="368" mass="39270">MKKIQIKSVKGKIVAGVVAASVLSTSAFAFADTNAGKQFTAWGQLQIDAAKAAVQSAIDGSRTTAQTKVENDAKAGRDAAEGQINSAGAGEKADTKTKIEGKLAEHVASLTAALQTFMDNIGADFDAVVAEENTETTTNLNNQYNTLEANITSVLTAAKNTNVNDVTEQSLLVKGKATSDLIKKINEVKSALQAEIDRQKKDADSEVSDHLASEVARINNAITGLISGLETEAKTAIAAAGQKVEDSAIANFERVINRIGVETPVVVDPQRLDWVVTKKFGGAFDGKIKFKVTNTNEFDVVFRYQFRDLKGAQGGVTETPFAESSVKPGVEELEFNNIPVPVLGAGTLYIEYMDENGDFQYAAELGLW</sequence>
<feature type="chain" id="PRO_5046275541" evidence="2">
    <location>
        <begin position="32"/>
        <end position="368"/>
    </location>
</feature>
<feature type="compositionally biased region" description="Basic and acidic residues" evidence="1">
    <location>
        <begin position="69"/>
        <end position="80"/>
    </location>
</feature>
<proteinExistence type="predicted"/>
<evidence type="ECO:0000313" key="3">
    <source>
        <dbReference type="EMBL" id="MDZ5473330.1"/>
    </source>
</evidence>
<name>A0ABU5J1P2_9BACI</name>
<evidence type="ECO:0000313" key="4">
    <source>
        <dbReference type="Proteomes" id="UP001290455"/>
    </source>
</evidence>
<dbReference type="EMBL" id="JAXOFX010000012">
    <property type="protein sequence ID" value="MDZ5473330.1"/>
    <property type="molecule type" value="Genomic_DNA"/>
</dbReference>
<dbReference type="RefSeq" id="WP_322447622.1">
    <property type="nucleotide sequence ID" value="NZ_JAXOFX010000012.1"/>
</dbReference>
<evidence type="ECO:0000256" key="2">
    <source>
        <dbReference type="SAM" id="SignalP"/>
    </source>
</evidence>
<comment type="caution">
    <text evidence="3">The sequence shown here is derived from an EMBL/GenBank/DDBJ whole genome shotgun (WGS) entry which is preliminary data.</text>
</comment>
<gene>
    <name evidence="3" type="ORF">SM124_16550</name>
</gene>
<accession>A0ABU5J1P2</accession>
<evidence type="ECO:0000256" key="1">
    <source>
        <dbReference type="SAM" id="MobiDB-lite"/>
    </source>
</evidence>
<feature type="region of interest" description="Disordered" evidence="1">
    <location>
        <begin position="60"/>
        <end position="93"/>
    </location>
</feature>
<protein>
    <submittedName>
        <fullName evidence="3">Uncharacterized protein</fullName>
    </submittedName>
</protein>
<keyword evidence="4" id="KW-1185">Reference proteome</keyword>
<feature type="signal peptide" evidence="2">
    <location>
        <begin position="1"/>
        <end position="31"/>
    </location>
</feature>
<organism evidence="3 4">
    <name type="scientific">Robertmurraya mangrovi</name>
    <dbReference type="NCBI Taxonomy" id="3098077"/>
    <lineage>
        <taxon>Bacteria</taxon>
        <taxon>Bacillati</taxon>
        <taxon>Bacillota</taxon>
        <taxon>Bacilli</taxon>
        <taxon>Bacillales</taxon>
        <taxon>Bacillaceae</taxon>
        <taxon>Robertmurraya</taxon>
    </lineage>
</organism>